<protein>
    <submittedName>
        <fullName evidence="2">F-box domain-containing protein</fullName>
    </submittedName>
</protein>
<accession>A0A915D5A0</accession>
<dbReference type="Proteomes" id="UP000887574">
    <property type="component" value="Unplaced"/>
</dbReference>
<keyword evidence="1" id="KW-1185">Reference proteome</keyword>
<evidence type="ECO:0000313" key="2">
    <source>
        <dbReference type="WBParaSite" id="jg15724"/>
    </source>
</evidence>
<sequence>MNPFPIANEILHQVLAFSSRGNLYELAKVNQNFSSMISKCFSHSPYQIIVYMEFVNGECFIGASIGSSVRVVRGAELQQLLEIVEYQKYLRVGHTSIALTASLALADTQIFEPICHVWSGKTLECTFSNPSTYSHGVQDSLTSLARLTHEFVPGYIFLKLMLTETEYEDLPFNTPVLPVPRLADWLCESRNELKLRKLELFTAKCNQKELKETVELLKEVR</sequence>
<organism evidence="1 2">
    <name type="scientific">Ditylenchus dipsaci</name>
    <dbReference type="NCBI Taxonomy" id="166011"/>
    <lineage>
        <taxon>Eukaryota</taxon>
        <taxon>Metazoa</taxon>
        <taxon>Ecdysozoa</taxon>
        <taxon>Nematoda</taxon>
        <taxon>Chromadorea</taxon>
        <taxon>Rhabditida</taxon>
        <taxon>Tylenchina</taxon>
        <taxon>Tylenchomorpha</taxon>
        <taxon>Sphaerularioidea</taxon>
        <taxon>Anguinidae</taxon>
        <taxon>Anguininae</taxon>
        <taxon>Ditylenchus</taxon>
    </lineage>
</organism>
<reference evidence="2" key="1">
    <citation type="submission" date="2022-11" db="UniProtKB">
        <authorList>
            <consortium name="WormBaseParasite"/>
        </authorList>
    </citation>
    <scope>IDENTIFICATION</scope>
</reference>
<evidence type="ECO:0000313" key="1">
    <source>
        <dbReference type="Proteomes" id="UP000887574"/>
    </source>
</evidence>
<name>A0A915D5A0_9BILA</name>
<proteinExistence type="predicted"/>
<dbReference type="AlphaFoldDB" id="A0A915D5A0"/>
<dbReference type="WBParaSite" id="jg15724">
    <property type="protein sequence ID" value="jg15724"/>
    <property type="gene ID" value="jg15724"/>
</dbReference>